<dbReference type="Proteomes" id="UP001233999">
    <property type="component" value="Unassembled WGS sequence"/>
</dbReference>
<dbReference type="EMBL" id="JASPKZ010007864">
    <property type="protein sequence ID" value="KAJ9581675.1"/>
    <property type="molecule type" value="Genomic_DNA"/>
</dbReference>
<comment type="caution">
    <text evidence="1">The sequence shown here is derived from an EMBL/GenBank/DDBJ whole genome shotgun (WGS) entry which is preliminary data.</text>
</comment>
<organism evidence="1 2">
    <name type="scientific">Diploptera punctata</name>
    <name type="common">Pacific beetle cockroach</name>
    <dbReference type="NCBI Taxonomy" id="6984"/>
    <lineage>
        <taxon>Eukaryota</taxon>
        <taxon>Metazoa</taxon>
        <taxon>Ecdysozoa</taxon>
        <taxon>Arthropoda</taxon>
        <taxon>Hexapoda</taxon>
        <taxon>Insecta</taxon>
        <taxon>Pterygota</taxon>
        <taxon>Neoptera</taxon>
        <taxon>Polyneoptera</taxon>
        <taxon>Dictyoptera</taxon>
        <taxon>Blattodea</taxon>
        <taxon>Blaberoidea</taxon>
        <taxon>Blaberidae</taxon>
        <taxon>Diplopterinae</taxon>
        <taxon>Diploptera</taxon>
    </lineage>
</organism>
<proteinExistence type="predicted"/>
<feature type="non-terminal residue" evidence="1">
    <location>
        <position position="150"/>
    </location>
</feature>
<dbReference type="AlphaFoldDB" id="A0AAD7ZJ69"/>
<reference evidence="1" key="1">
    <citation type="journal article" date="2023" name="IScience">
        <title>Live-bearing cockroach genome reveals convergent evolutionary mechanisms linked to viviparity in insects and beyond.</title>
        <authorList>
            <person name="Fouks B."/>
            <person name="Harrison M.C."/>
            <person name="Mikhailova A.A."/>
            <person name="Marchal E."/>
            <person name="English S."/>
            <person name="Carruthers M."/>
            <person name="Jennings E.C."/>
            <person name="Chiamaka E.L."/>
            <person name="Frigard R.A."/>
            <person name="Pippel M."/>
            <person name="Attardo G.M."/>
            <person name="Benoit J.B."/>
            <person name="Bornberg-Bauer E."/>
            <person name="Tobe S.S."/>
        </authorList>
    </citation>
    <scope>NUCLEOTIDE SEQUENCE</scope>
    <source>
        <strain evidence="1">Stay&amp;Tobe</strain>
    </source>
</reference>
<reference evidence="1" key="2">
    <citation type="submission" date="2023-05" db="EMBL/GenBank/DDBJ databases">
        <authorList>
            <person name="Fouks B."/>
        </authorList>
    </citation>
    <scope>NUCLEOTIDE SEQUENCE</scope>
    <source>
        <strain evidence="1">Stay&amp;Tobe</strain>
        <tissue evidence="1">Testes</tissue>
    </source>
</reference>
<name>A0AAD7ZJ69_DIPPU</name>
<keyword evidence="2" id="KW-1185">Reference proteome</keyword>
<sequence length="150" mass="17239">IIFFLNRNKASESVAPALWLDHSLLFSLICPICSRFFSNSIICFCRDFLCWNQTLYKPIQAAPFFFAKKHLMRCNKESSSVFFVNLIGFMDKLTGTDFYPKASCCWAVTAMAYSVSLPFQYCAGRKNVKIRNSILVPSVFHTIFIRGTTW</sequence>
<feature type="non-terminal residue" evidence="1">
    <location>
        <position position="1"/>
    </location>
</feature>
<gene>
    <name evidence="1" type="ORF">L9F63_023139</name>
</gene>
<evidence type="ECO:0000313" key="1">
    <source>
        <dbReference type="EMBL" id="KAJ9581675.1"/>
    </source>
</evidence>
<protein>
    <submittedName>
        <fullName evidence="1">Uncharacterized protein</fullName>
    </submittedName>
</protein>
<accession>A0AAD7ZJ69</accession>
<evidence type="ECO:0000313" key="2">
    <source>
        <dbReference type="Proteomes" id="UP001233999"/>
    </source>
</evidence>